<reference evidence="2 3" key="1">
    <citation type="submission" date="2021-06" db="EMBL/GenBank/DDBJ databases">
        <authorList>
            <person name="Palmer J.M."/>
        </authorList>
    </citation>
    <scope>NUCLEOTIDE SEQUENCE [LARGE SCALE GENOMIC DNA]</scope>
    <source>
        <strain evidence="3">if_2019</strain>
        <tissue evidence="2">Muscle</tissue>
    </source>
</reference>
<organism evidence="2 3">
    <name type="scientific">Ilyodon furcidens</name>
    <name type="common">goldbreast splitfin</name>
    <dbReference type="NCBI Taxonomy" id="33524"/>
    <lineage>
        <taxon>Eukaryota</taxon>
        <taxon>Metazoa</taxon>
        <taxon>Chordata</taxon>
        <taxon>Craniata</taxon>
        <taxon>Vertebrata</taxon>
        <taxon>Euteleostomi</taxon>
        <taxon>Actinopterygii</taxon>
        <taxon>Neopterygii</taxon>
        <taxon>Teleostei</taxon>
        <taxon>Neoteleostei</taxon>
        <taxon>Acanthomorphata</taxon>
        <taxon>Ovalentaria</taxon>
        <taxon>Atherinomorphae</taxon>
        <taxon>Cyprinodontiformes</taxon>
        <taxon>Goodeidae</taxon>
        <taxon>Ilyodon</taxon>
    </lineage>
</organism>
<evidence type="ECO:0000256" key="1">
    <source>
        <dbReference type="SAM" id="MobiDB-lite"/>
    </source>
</evidence>
<feature type="compositionally biased region" description="Polar residues" evidence="1">
    <location>
        <begin position="12"/>
        <end position="23"/>
    </location>
</feature>
<evidence type="ECO:0000313" key="2">
    <source>
        <dbReference type="EMBL" id="MEQ2231085.1"/>
    </source>
</evidence>
<feature type="compositionally biased region" description="Low complexity" evidence="1">
    <location>
        <begin position="107"/>
        <end position="120"/>
    </location>
</feature>
<gene>
    <name evidence="2" type="ORF">ILYODFUR_035725</name>
</gene>
<feature type="region of interest" description="Disordered" evidence="1">
    <location>
        <begin position="1"/>
        <end position="39"/>
    </location>
</feature>
<comment type="caution">
    <text evidence="2">The sequence shown here is derived from an EMBL/GenBank/DDBJ whole genome shotgun (WGS) entry which is preliminary data.</text>
</comment>
<feature type="region of interest" description="Disordered" evidence="1">
    <location>
        <begin position="71"/>
        <end position="120"/>
    </location>
</feature>
<name>A0ABV0TDX2_9TELE</name>
<feature type="compositionally biased region" description="Basic and acidic residues" evidence="1">
    <location>
        <begin position="73"/>
        <end position="86"/>
    </location>
</feature>
<protein>
    <submittedName>
        <fullName evidence="2">Uncharacterized protein</fullName>
    </submittedName>
</protein>
<dbReference type="Proteomes" id="UP001482620">
    <property type="component" value="Unassembled WGS sequence"/>
</dbReference>
<evidence type="ECO:0000313" key="3">
    <source>
        <dbReference type="Proteomes" id="UP001482620"/>
    </source>
</evidence>
<keyword evidence="3" id="KW-1185">Reference proteome</keyword>
<sequence length="120" mass="13254">MSIVQLAESKVPATNQHPRTASALSEPGPAAEQSQASSVLQKSNIQFLKISKKIVTEHQSQGIFLPSIIDFPELNRREPKDQKQQDVEPTVVPPCQPPLNENRKPKSPTYPSSPKSQENC</sequence>
<proteinExistence type="predicted"/>
<dbReference type="EMBL" id="JAHRIQ010030109">
    <property type="protein sequence ID" value="MEQ2231085.1"/>
    <property type="molecule type" value="Genomic_DNA"/>
</dbReference>
<accession>A0ABV0TDX2</accession>